<evidence type="ECO:0000313" key="2">
    <source>
        <dbReference type="EMBL" id="MBL7632532.1"/>
    </source>
</evidence>
<dbReference type="InterPro" id="IPR036628">
    <property type="entry name" value="Clp_N_dom_sf"/>
</dbReference>
<feature type="domain" description="Clp R" evidence="1">
    <location>
        <begin position="13"/>
        <end position="71"/>
    </location>
</feature>
<evidence type="ECO:0000259" key="1">
    <source>
        <dbReference type="Pfam" id="PF02861"/>
    </source>
</evidence>
<dbReference type="EMBL" id="JAEACQ010000340">
    <property type="protein sequence ID" value="MBL7632532.1"/>
    <property type="molecule type" value="Genomic_DNA"/>
</dbReference>
<dbReference type="Proteomes" id="UP000604475">
    <property type="component" value="Unassembled WGS sequence"/>
</dbReference>
<dbReference type="Pfam" id="PF02861">
    <property type="entry name" value="Clp_N"/>
    <property type="match status" value="1"/>
</dbReference>
<proteinExistence type="predicted"/>
<dbReference type="InterPro" id="IPR004176">
    <property type="entry name" value="Clp_R_N"/>
</dbReference>
<dbReference type="RefSeq" id="WP_203003349.1">
    <property type="nucleotide sequence ID" value="NZ_JADWYU010000182.1"/>
</dbReference>
<gene>
    <name evidence="2" type="ORF">I7412_36345</name>
</gene>
<comment type="caution">
    <text evidence="2">The sequence shown here is derived from an EMBL/GenBank/DDBJ whole genome shotgun (WGS) entry which is preliminary data.</text>
</comment>
<dbReference type="AlphaFoldDB" id="A0A937RLH3"/>
<sequence length="181" mass="18684">MKLTRTIKDIPTLRTLLEGAEAEARDAGRAEPGAEHLLLAALALPEGSAPRVLAHLDPTVDLARVRAAIAAQHAAALEAVGIEVPGPLAADAPGEADLPVPPTYRADASAREAFRAVTELVRAKPRVPLCGAHVVAAVAGLEHGTTPRALRILGIDREALAAAARAELARLAAAGRDRRSA</sequence>
<keyword evidence="3" id="KW-1185">Reference proteome</keyword>
<dbReference type="Gene3D" id="1.10.1780.10">
    <property type="entry name" value="Clp, N-terminal domain"/>
    <property type="match status" value="1"/>
</dbReference>
<evidence type="ECO:0000313" key="3">
    <source>
        <dbReference type="Proteomes" id="UP000604475"/>
    </source>
</evidence>
<organism evidence="2 3">
    <name type="scientific">Frankia nepalensis</name>
    <dbReference type="NCBI Taxonomy" id="1836974"/>
    <lineage>
        <taxon>Bacteria</taxon>
        <taxon>Bacillati</taxon>
        <taxon>Actinomycetota</taxon>
        <taxon>Actinomycetes</taxon>
        <taxon>Frankiales</taxon>
        <taxon>Frankiaceae</taxon>
        <taxon>Frankia</taxon>
    </lineage>
</organism>
<reference evidence="2" key="1">
    <citation type="submission" date="2020-12" db="EMBL/GenBank/DDBJ databases">
        <title>Genomic characterization of non-nitrogen-fixing Frankia strains.</title>
        <authorList>
            <person name="Carlos-Shanley C."/>
            <person name="Guerra T."/>
            <person name="Hahn D."/>
        </authorList>
    </citation>
    <scope>NUCLEOTIDE SEQUENCE</scope>
    <source>
        <strain evidence="2">CN6</strain>
    </source>
</reference>
<accession>A0A937RLH3</accession>
<name>A0A937RLH3_9ACTN</name>
<protein>
    <recommendedName>
        <fullName evidence="1">Clp R domain-containing protein</fullName>
    </recommendedName>
</protein>